<dbReference type="SUPFAM" id="SSF74650">
    <property type="entry name" value="Galactose mutarotase-like"/>
    <property type="match status" value="1"/>
</dbReference>
<dbReference type="GO" id="GO:0005975">
    <property type="term" value="P:carbohydrate metabolic process"/>
    <property type="evidence" value="ECO:0007669"/>
    <property type="project" value="InterPro"/>
</dbReference>
<accession>A0A3M8DKU0</accession>
<evidence type="ECO:0000313" key="1">
    <source>
        <dbReference type="EMBL" id="RNB88644.1"/>
    </source>
</evidence>
<keyword evidence="2" id="KW-1185">Reference proteome</keyword>
<gene>
    <name evidence="1" type="ORF">EDM59_05910</name>
</gene>
<dbReference type="RefSeq" id="WP_122922744.1">
    <property type="nucleotide sequence ID" value="NZ_RHHU01000003.1"/>
</dbReference>
<dbReference type="GO" id="GO:0030246">
    <property type="term" value="F:carbohydrate binding"/>
    <property type="evidence" value="ECO:0007669"/>
    <property type="project" value="InterPro"/>
</dbReference>
<dbReference type="EMBL" id="RHHU01000003">
    <property type="protein sequence ID" value="RNB88644.1"/>
    <property type="molecule type" value="Genomic_DNA"/>
</dbReference>
<name>A0A3M8DKU0_9BACL</name>
<proteinExistence type="predicted"/>
<reference evidence="1 2" key="1">
    <citation type="submission" date="2018-10" db="EMBL/GenBank/DDBJ databases">
        <title>Phylogenomics of Brevibacillus.</title>
        <authorList>
            <person name="Dunlap C."/>
        </authorList>
    </citation>
    <scope>NUCLEOTIDE SEQUENCE [LARGE SCALE GENOMIC DNA]</scope>
    <source>
        <strain evidence="1 2">JCM 15774</strain>
    </source>
</reference>
<evidence type="ECO:0000313" key="2">
    <source>
        <dbReference type="Proteomes" id="UP000269573"/>
    </source>
</evidence>
<dbReference type="InterPro" id="IPR011013">
    <property type="entry name" value="Gal_mutarotase_sf_dom"/>
</dbReference>
<dbReference type="Proteomes" id="UP000269573">
    <property type="component" value="Unassembled WGS sequence"/>
</dbReference>
<dbReference type="AlphaFoldDB" id="A0A3M8DKU0"/>
<dbReference type="InterPro" id="IPR027839">
    <property type="entry name" value="DUF4432"/>
</dbReference>
<dbReference type="InterPro" id="IPR014718">
    <property type="entry name" value="GH-type_carb-bd"/>
</dbReference>
<organism evidence="1 2">
    <name type="scientific">Brevibacillus nitrificans</name>
    <dbReference type="NCBI Taxonomy" id="651560"/>
    <lineage>
        <taxon>Bacteria</taxon>
        <taxon>Bacillati</taxon>
        <taxon>Bacillota</taxon>
        <taxon>Bacilli</taxon>
        <taxon>Bacillales</taxon>
        <taxon>Paenibacillaceae</taxon>
        <taxon>Brevibacillus</taxon>
    </lineage>
</organism>
<sequence length="350" mass="39483">MAMPDNLCIVKESRLENGMLAIEMHTPLLRVVVLPAKGADIHSIQYKKRENLELLWKAPWGVSAPGMCMLHSEGSKQRWLDAYQGGWQLMFPNAGNECHYKGALYGFHGEASMVPWKYQVEETGEKLRVRFCTDLTRSPFRLERVLQLESNTATLTIEEKITNLGREAMDCEWGQHIAFGEPFLSEDCSLHVPAQTIIGAVRDQRLSRLPSGPSHWPLVTSHGTIHDMSKLPSRHEQTTDFGVLCDLSEGYYELTNGKLDLSVGVAWDLRVMPYVWLWQEFQGLKDYPFYGRCYVMGVEPCSTFSEEGLLDSIEKGVAMRIEPAQSKCFSLKLTVFEGRGDNTGHSACGD</sequence>
<dbReference type="Gene3D" id="2.70.98.10">
    <property type="match status" value="1"/>
</dbReference>
<protein>
    <submittedName>
        <fullName evidence="1">DUF4432 family protein</fullName>
    </submittedName>
</protein>
<dbReference type="Pfam" id="PF14486">
    <property type="entry name" value="DUF4432"/>
    <property type="match status" value="1"/>
</dbReference>
<comment type="caution">
    <text evidence="1">The sequence shown here is derived from an EMBL/GenBank/DDBJ whole genome shotgun (WGS) entry which is preliminary data.</text>
</comment>
<dbReference type="GO" id="GO:0003824">
    <property type="term" value="F:catalytic activity"/>
    <property type="evidence" value="ECO:0007669"/>
    <property type="project" value="InterPro"/>
</dbReference>